<organism evidence="1 2">
    <name type="scientific">Salana multivorans</name>
    <dbReference type="NCBI Taxonomy" id="120377"/>
    <lineage>
        <taxon>Bacteria</taxon>
        <taxon>Bacillati</taxon>
        <taxon>Actinomycetota</taxon>
        <taxon>Actinomycetes</taxon>
        <taxon>Micrococcales</taxon>
        <taxon>Beutenbergiaceae</taxon>
        <taxon>Salana</taxon>
    </lineage>
</organism>
<keyword evidence="2" id="KW-1185">Reference proteome</keyword>
<name>A0A3N2D6R9_9MICO</name>
<proteinExistence type="predicted"/>
<dbReference type="RefSeq" id="WP_123737798.1">
    <property type="nucleotide sequence ID" value="NZ_RKHQ01000001.1"/>
</dbReference>
<reference evidence="1 2" key="1">
    <citation type="submission" date="2018-11" db="EMBL/GenBank/DDBJ databases">
        <title>Sequencing the genomes of 1000 actinobacteria strains.</title>
        <authorList>
            <person name="Klenk H.-P."/>
        </authorList>
    </citation>
    <scope>NUCLEOTIDE SEQUENCE [LARGE SCALE GENOMIC DNA]</scope>
    <source>
        <strain evidence="1 2">DSM 13521</strain>
    </source>
</reference>
<gene>
    <name evidence="1" type="ORF">EDD28_0030</name>
</gene>
<evidence type="ECO:0000313" key="1">
    <source>
        <dbReference type="EMBL" id="ROR95477.1"/>
    </source>
</evidence>
<comment type="caution">
    <text evidence="1">The sequence shown here is derived from an EMBL/GenBank/DDBJ whole genome shotgun (WGS) entry which is preliminary data.</text>
</comment>
<protein>
    <submittedName>
        <fullName evidence="1">Uncharacterized protein</fullName>
    </submittedName>
</protein>
<dbReference type="EMBL" id="RKHQ01000001">
    <property type="protein sequence ID" value="ROR95477.1"/>
    <property type="molecule type" value="Genomic_DNA"/>
</dbReference>
<accession>A0A3N2D6R9</accession>
<dbReference type="AlphaFoldDB" id="A0A3N2D6R9"/>
<sequence length="84" mass="8990">MGAGYAEVSYNLDEKYVTGDRICRAAGGGVAVLIDLATADYARPLACIDVRAMIVLASVWPELSEPDTIPEPYLVQLIHPGVMP</sequence>
<evidence type="ECO:0000313" key="2">
    <source>
        <dbReference type="Proteomes" id="UP000275356"/>
    </source>
</evidence>
<dbReference type="Proteomes" id="UP000275356">
    <property type="component" value="Unassembled WGS sequence"/>
</dbReference>